<dbReference type="EMBL" id="JEME01000872">
    <property type="protein sequence ID" value="KYG08792.1"/>
    <property type="molecule type" value="Genomic_DNA"/>
</dbReference>
<organism evidence="1 2">
    <name type="scientific">Sorangium cellulosum</name>
    <name type="common">Polyangium cellulosum</name>
    <dbReference type="NCBI Taxonomy" id="56"/>
    <lineage>
        <taxon>Bacteria</taxon>
        <taxon>Pseudomonadati</taxon>
        <taxon>Myxococcota</taxon>
        <taxon>Polyangia</taxon>
        <taxon>Polyangiales</taxon>
        <taxon>Polyangiaceae</taxon>
        <taxon>Sorangium</taxon>
    </lineage>
</organism>
<dbReference type="Proteomes" id="UP000075502">
    <property type="component" value="Unassembled WGS sequence"/>
</dbReference>
<name>A0A150TVU0_SORCE</name>
<gene>
    <name evidence="1" type="ORF">BE21_21615</name>
</gene>
<proteinExistence type="predicted"/>
<accession>A0A150TVU0</accession>
<evidence type="ECO:0000313" key="1">
    <source>
        <dbReference type="EMBL" id="KYG08792.1"/>
    </source>
</evidence>
<sequence length="176" mass="19944">MSFVHDEGELRFAFDGDWKILKWDDHDAYVGGLQRFQETKAVDFFGLYLGEPYFIEVKDFRGHRIKNKARLSNGDLAREVAYKVRDTVAGMVWACGRSPLDGGELRGFVRPVLERSWKVPVVLWLEEDRPPGPADASTLGEAIKRELTWLNPRVLVTCRSLAQTAPVHGLEVTNVS</sequence>
<dbReference type="AlphaFoldDB" id="A0A150TVU0"/>
<comment type="caution">
    <text evidence="1">The sequence shown here is derived from an EMBL/GenBank/DDBJ whole genome shotgun (WGS) entry which is preliminary data.</text>
</comment>
<evidence type="ECO:0000313" key="2">
    <source>
        <dbReference type="Proteomes" id="UP000075502"/>
    </source>
</evidence>
<reference evidence="1 2" key="1">
    <citation type="submission" date="2014-02" db="EMBL/GenBank/DDBJ databases">
        <title>The small core and large imbalanced accessory genome model reveals a collaborative survival strategy of Sorangium cellulosum strains in nature.</title>
        <authorList>
            <person name="Han K."/>
            <person name="Peng R."/>
            <person name="Blom J."/>
            <person name="Li Y.-Z."/>
        </authorList>
    </citation>
    <scope>NUCLEOTIDE SEQUENCE [LARGE SCALE GENOMIC DNA]</scope>
    <source>
        <strain evidence="1 2">So0007-03</strain>
    </source>
</reference>
<protein>
    <submittedName>
        <fullName evidence="1">Uncharacterized protein</fullName>
    </submittedName>
</protein>